<sequence length="403" mass="46367">MWVNIFLYMKEKVKIILLIFVLIQPMVLKAQQTKLDSFLAHTPIFIRGSFQNGCVIPTNEFIRGQNLLKDTIDSYNSISFLLLKQTKGDKLWEQVYGYPVFGIGIYSALFNETKELGVPISVYGFFSAPFVRINKLSFNYELGLGLAFNWNSFDPVENPNNIAISAEQSTYIEAGLNLEYRVARRYYLSAGYGFYHFSNGKLKLPNKGLNTKAVKFSMRYQLNNVSSSFIKRGVPKFEKHFEWDIDVYGGVKNVIYKGGDVDIITKYEGVYYPVYGINNTFSRSLNYKSKVGFGFSIGYNGAINAQIAVEEGELDPVGQPFGHHLDVNIYPSYELVVDRLAFVLQPGLYIYRKKTSELTPGFYQRIGVKYHFLKDYFLGVSLRAFHFRESDFIEWNIGRRVKW</sequence>
<dbReference type="AlphaFoldDB" id="A0A3B0U1Q1"/>
<organism evidence="1">
    <name type="scientific">hydrothermal vent metagenome</name>
    <dbReference type="NCBI Taxonomy" id="652676"/>
    <lineage>
        <taxon>unclassified sequences</taxon>
        <taxon>metagenomes</taxon>
        <taxon>ecological metagenomes</taxon>
    </lineage>
</organism>
<reference evidence="1" key="1">
    <citation type="submission" date="2018-06" db="EMBL/GenBank/DDBJ databases">
        <authorList>
            <person name="Zhirakovskaya E."/>
        </authorList>
    </citation>
    <scope>NUCLEOTIDE SEQUENCE</scope>
</reference>
<name>A0A3B0U1Q1_9ZZZZ</name>
<dbReference type="InterPro" id="IPR018550">
    <property type="entry name" value="Lipid-A_deacylase-rel"/>
</dbReference>
<evidence type="ECO:0008006" key="2">
    <source>
        <dbReference type="Google" id="ProtNLM"/>
    </source>
</evidence>
<dbReference type="Gene3D" id="2.40.160.20">
    <property type="match status" value="1"/>
</dbReference>
<dbReference type="Pfam" id="PF09411">
    <property type="entry name" value="PagL"/>
    <property type="match status" value="1"/>
</dbReference>
<dbReference type="EMBL" id="UOEP01000225">
    <property type="protein sequence ID" value="VAW24775.1"/>
    <property type="molecule type" value="Genomic_DNA"/>
</dbReference>
<gene>
    <name evidence="1" type="ORF">MNBD_BACTEROID01-2879</name>
</gene>
<evidence type="ECO:0000313" key="1">
    <source>
        <dbReference type="EMBL" id="VAW24775.1"/>
    </source>
</evidence>
<proteinExistence type="predicted"/>
<accession>A0A3B0U1Q1</accession>
<protein>
    <recommendedName>
        <fullName evidence="2">Deacylase</fullName>
    </recommendedName>
</protein>